<name>A0A225WQE9_9STRA</name>
<comment type="caution">
    <text evidence="1">The sequence shown here is derived from an EMBL/GenBank/DDBJ whole genome shotgun (WGS) entry which is preliminary data.</text>
</comment>
<gene>
    <name evidence="1" type="ORF">PHMEG_0006694</name>
</gene>
<sequence>MVNTRSASAPTNSQQRSTTKHINTISNWIQRFEADNDYERRATKRTSQFTAEQREWLLDFYTKHPFAFLDEAKAAFEHQFARFISATTVWRALRQHELTWKVLERRTMRWLTVIFNRKSTESLINRSCEESASRRCSRRGLRLWYGEGRGLGPRATPSSLGVLSWSDTRRGKLRRIGVVRLIAVGMQSDVGNL</sequence>
<dbReference type="Proteomes" id="UP000198211">
    <property type="component" value="Unassembled WGS sequence"/>
</dbReference>
<organism evidence="1 2">
    <name type="scientific">Phytophthora megakarya</name>
    <dbReference type="NCBI Taxonomy" id="4795"/>
    <lineage>
        <taxon>Eukaryota</taxon>
        <taxon>Sar</taxon>
        <taxon>Stramenopiles</taxon>
        <taxon>Oomycota</taxon>
        <taxon>Peronosporomycetes</taxon>
        <taxon>Peronosporales</taxon>
        <taxon>Peronosporaceae</taxon>
        <taxon>Phytophthora</taxon>
    </lineage>
</organism>
<dbReference type="InterPro" id="IPR009057">
    <property type="entry name" value="Homeodomain-like_sf"/>
</dbReference>
<evidence type="ECO:0000313" key="2">
    <source>
        <dbReference type="Proteomes" id="UP000198211"/>
    </source>
</evidence>
<dbReference type="EMBL" id="NBNE01000487">
    <property type="protein sequence ID" value="OWZ19110.1"/>
    <property type="molecule type" value="Genomic_DNA"/>
</dbReference>
<evidence type="ECO:0000313" key="1">
    <source>
        <dbReference type="EMBL" id="OWZ19110.1"/>
    </source>
</evidence>
<proteinExistence type="predicted"/>
<dbReference type="AlphaFoldDB" id="A0A225WQE9"/>
<accession>A0A225WQE9</accession>
<keyword evidence="2" id="KW-1185">Reference proteome</keyword>
<reference evidence="2" key="1">
    <citation type="submission" date="2017-03" db="EMBL/GenBank/DDBJ databases">
        <title>Phytopthora megakarya and P. palmivora, two closely related causual agents of cacao black pod achieved similar genome size and gene model numbers by different mechanisms.</title>
        <authorList>
            <person name="Ali S."/>
            <person name="Shao J."/>
            <person name="Larry D.J."/>
            <person name="Kronmiller B."/>
            <person name="Shen D."/>
            <person name="Strem M.D."/>
            <person name="Melnick R.L."/>
            <person name="Guiltinan M.J."/>
            <person name="Tyler B.M."/>
            <person name="Meinhardt L.W."/>
            <person name="Bailey B.A."/>
        </authorList>
    </citation>
    <scope>NUCLEOTIDE SEQUENCE [LARGE SCALE GENOMIC DNA]</scope>
    <source>
        <strain evidence="2">zdho120</strain>
    </source>
</reference>
<dbReference type="STRING" id="4795.A0A225WQE9"/>
<protein>
    <submittedName>
        <fullName evidence="1">Uncharacterized protein</fullName>
    </submittedName>
</protein>
<dbReference type="SUPFAM" id="SSF46689">
    <property type="entry name" value="Homeodomain-like"/>
    <property type="match status" value="1"/>
</dbReference>